<dbReference type="OrthoDB" id="1817605at2"/>
<dbReference type="Proteomes" id="UP000186705">
    <property type="component" value="Unassembled WGS sequence"/>
</dbReference>
<name>A0A1U7NM92_9FIRM</name>
<feature type="signal peptide" evidence="1">
    <location>
        <begin position="1"/>
        <end position="21"/>
    </location>
</feature>
<evidence type="ECO:0000313" key="4">
    <source>
        <dbReference type="Proteomes" id="UP000186705"/>
    </source>
</evidence>
<dbReference type="InterPro" id="IPR038765">
    <property type="entry name" value="Papain-like_cys_pep_sf"/>
</dbReference>
<dbReference type="GeneID" id="78275719"/>
<keyword evidence="1" id="KW-0732">Signal</keyword>
<organism evidence="3 4">
    <name type="scientific">Dubosiella newyorkensis</name>
    <dbReference type="NCBI Taxonomy" id="1862672"/>
    <lineage>
        <taxon>Bacteria</taxon>
        <taxon>Bacillati</taxon>
        <taxon>Bacillota</taxon>
        <taxon>Erysipelotrichia</taxon>
        <taxon>Erysipelotrichales</taxon>
        <taxon>Erysipelotrichaceae</taxon>
        <taxon>Dubosiella</taxon>
    </lineage>
</organism>
<gene>
    <name evidence="3" type="ORF">BO225_07155</name>
</gene>
<protein>
    <recommendedName>
        <fullName evidence="2">Transglutaminase-like domain-containing protein</fullName>
    </recommendedName>
</protein>
<sequence>MWRVYRWILALFCLFFSACSSQSTKFQEIEPGSIYKGEITINEPSSSNEVVLSNGQIEIDASNTSDGYVMVRTLQPFDAKLKCRIQLGTDQYTYTLPSNMEYSVFPLQMGNGEYSITFYQNIQDNKYAQIYSEDLSVQQKQEDRVFVFPNQFVWYTHEYPAILLSYDLCDGLEGDQEKIDAIYNYLIQYMDYDNEKAANVQAGYIPNLEQVLQEKKGICFDYAALMAAMLRAQNIPTRLVMGDLSSEGIYHAWNQVEIDGEWTWYDPTYGKNNKNKTEDYIEDRRY</sequence>
<keyword evidence="4" id="KW-1185">Reference proteome</keyword>
<feature type="domain" description="Transglutaminase-like" evidence="2">
    <location>
        <begin position="211"/>
        <end position="269"/>
    </location>
</feature>
<feature type="chain" id="PRO_5039171145" description="Transglutaminase-like domain-containing protein" evidence="1">
    <location>
        <begin position="22"/>
        <end position="286"/>
    </location>
</feature>
<evidence type="ECO:0000313" key="3">
    <source>
        <dbReference type="EMBL" id="OLU46251.1"/>
    </source>
</evidence>
<dbReference type="SUPFAM" id="SSF54001">
    <property type="entry name" value="Cysteine proteinases"/>
    <property type="match status" value="1"/>
</dbReference>
<evidence type="ECO:0000256" key="1">
    <source>
        <dbReference type="SAM" id="SignalP"/>
    </source>
</evidence>
<reference evidence="3 4" key="1">
    <citation type="submission" date="2016-11" db="EMBL/GenBank/DDBJ databases">
        <title>Description of two novel members of the family Erysipelotrichaceae: Ileibacterium lipovorans gen. nov., sp. nov. and Dubosiella newyorkensis, gen. nov., sp. nov.</title>
        <authorList>
            <person name="Cox L.M."/>
            <person name="Sohn J."/>
            <person name="Tyrrell K.L."/>
            <person name="Citron D.M."/>
            <person name="Lawson P.A."/>
            <person name="Patel N.B."/>
            <person name="Iizumi T."/>
            <person name="Perez-Perez G.I."/>
            <person name="Goldstein E.J."/>
            <person name="Blaser M.J."/>
        </authorList>
    </citation>
    <scope>NUCLEOTIDE SEQUENCE [LARGE SCALE GENOMIC DNA]</scope>
    <source>
        <strain evidence="3 4">NYU-BL-A4</strain>
    </source>
</reference>
<dbReference type="PANTHER" id="PTHR33490">
    <property type="entry name" value="BLR5614 PROTEIN-RELATED"/>
    <property type="match status" value="1"/>
</dbReference>
<dbReference type="AlphaFoldDB" id="A0A1U7NM92"/>
<dbReference type="Gene3D" id="3.10.620.30">
    <property type="match status" value="1"/>
</dbReference>
<dbReference type="InterPro" id="IPR002931">
    <property type="entry name" value="Transglutaminase-like"/>
</dbReference>
<dbReference type="STRING" id="1862672.BO225_07155"/>
<dbReference type="PROSITE" id="PS51257">
    <property type="entry name" value="PROKAR_LIPOPROTEIN"/>
    <property type="match status" value="1"/>
</dbReference>
<accession>A0A1U7NM92</accession>
<dbReference type="EMBL" id="MPKA01000067">
    <property type="protein sequence ID" value="OLU46251.1"/>
    <property type="molecule type" value="Genomic_DNA"/>
</dbReference>
<dbReference type="SMART" id="SM00460">
    <property type="entry name" value="TGc"/>
    <property type="match status" value="1"/>
</dbReference>
<dbReference type="RefSeq" id="WP_076341588.1">
    <property type="nucleotide sequence ID" value="NZ_CAMNTW010000007.1"/>
</dbReference>
<proteinExistence type="predicted"/>
<comment type="caution">
    <text evidence="3">The sequence shown here is derived from an EMBL/GenBank/DDBJ whole genome shotgun (WGS) entry which is preliminary data.</text>
</comment>
<evidence type="ECO:0000259" key="2">
    <source>
        <dbReference type="SMART" id="SM00460"/>
    </source>
</evidence>
<dbReference type="Pfam" id="PF01841">
    <property type="entry name" value="Transglut_core"/>
    <property type="match status" value="1"/>
</dbReference>